<proteinExistence type="predicted"/>
<dbReference type="Pfam" id="PF00512">
    <property type="entry name" value="HisKA"/>
    <property type="match status" value="1"/>
</dbReference>
<evidence type="ECO:0000256" key="9">
    <source>
        <dbReference type="ARBA" id="ARBA00022777"/>
    </source>
</evidence>
<dbReference type="InterPro" id="IPR036097">
    <property type="entry name" value="HisK_dim/P_sf"/>
</dbReference>
<dbReference type="STRING" id="1776384.GCA_900086585_03715"/>
<evidence type="ECO:0000259" key="17">
    <source>
        <dbReference type="PROSITE" id="PS50885"/>
    </source>
</evidence>
<dbReference type="AlphaFoldDB" id="A0A415E3I8"/>
<keyword evidence="11 15" id="KW-1133">Transmembrane helix</keyword>
<dbReference type="GO" id="GO:0005886">
    <property type="term" value="C:plasma membrane"/>
    <property type="evidence" value="ECO:0007669"/>
    <property type="project" value="UniProtKB-SubCell"/>
</dbReference>
<dbReference type="OrthoDB" id="9813151at2"/>
<dbReference type="Pfam" id="PF00672">
    <property type="entry name" value="HAMP"/>
    <property type="match status" value="1"/>
</dbReference>
<dbReference type="GeneID" id="83006001"/>
<evidence type="ECO:0000256" key="15">
    <source>
        <dbReference type="SAM" id="Phobius"/>
    </source>
</evidence>
<comment type="catalytic activity">
    <reaction evidence="1">
        <text>ATP + protein L-histidine = ADP + protein N-phospho-L-histidine.</text>
        <dbReference type="EC" id="2.7.13.3"/>
    </reaction>
</comment>
<dbReference type="PROSITE" id="PS50109">
    <property type="entry name" value="HIS_KIN"/>
    <property type="match status" value="1"/>
</dbReference>
<evidence type="ECO:0000256" key="6">
    <source>
        <dbReference type="ARBA" id="ARBA00022679"/>
    </source>
</evidence>
<evidence type="ECO:0000256" key="2">
    <source>
        <dbReference type="ARBA" id="ARBA00004651"/>
    </source>
</evidence>
<dbReference type="PROSITE" id="PS50885">
    <property type="entry name" value="HAMP"/>
    <property type="match status" value="1"/>
</dbReference>
<evidence type="ECO:0000256" key="12">
    <source>
        <dbReference type="ARBA" id="ARBA00023012"/>
    </source>
</evidence>
<protein>
    <recommendedName>
        <fullName evidence="3">histidine kinase</fullName>
        <ecNumber evidence="3">2.7.13.3</ecNumber>
    </recommendedName>
</protein>
<organism evidence="18 19">
    <name type="scientific">Emergencia timonensis</name>
    <dbReference type="NCBI Taxonomy" id="1776384"/>
    <lineage>
        <taxon>Bacteria</taxon>
        <taxon>Bacillati</taxon>
        <taxon>Bacillota</taxon>
        <taxon>Clostridia</taxon>
        <taxon>Peptostreptococcales</taxon>
        <taxon>Anaerovoracaceae</taxon>
        <taxon>Emergencia</taxon>
    </lineage>
</organism>
<keyword evidence="7 15" id="KW-0812">Transmembrane</keyword>
<dbReference type="InterPro" id="IPR004358">
    <property type="entry name" value="Sig_transdc_His_kin-like_C"/>
</dbReference>
<dbReference type="CDD" id="cd06225">
    <property type="entry name" value="HAMP"/>
    <property type="match status" value="1"/>
</dbReference>
<dbReference type="PANTHER" id="PTHR45528:SF1">
    <property type="entry name" value="SENSOR HISTIDINE KINASE CPXA"/>
    <property type="match status" value="1"/>
</dbReference>
<evidence type="ECO:0000256" key="10">
    <source>
        <dbReference type="ARBA" id="ARBA00022840"/>
    </source>
</evidence>
<feature type="domain" description="Histidine kinase" evidence="16">
    <location>
        <begin position="302"/>
        <end position="518"/>
    </location>
</feature>
<keyword evidence="13 15" id="KW-0472">Membrane</keyword>
<dbReference type="InterPro" id="IPR036890">
    <property type="entry name" value="HATPase_C_sf"/>
</dbReference>
<dbReference type="PRINTS" id="PR00344">
    <property type="entry name" value="BCTRLSENSOR"/>
</dbReference>
<dbReference type="InterPro" id="IPR005467">
    <property type="entry name" value="His_kinase_dom"/>
</dbReference>
<dbReference type="Gene3D" id="6.10.340.10">
    <property type="match status" value="1"/>
</dbReference>
<feature type="transmembrane region" description="Helical" evidence="15">
    <location>
        <begin position="6"/>
        <end position="28"/>
    </location>
</feature>
<dbReference type="GO" id="GO:0000155">
    <property type="term" value="F:phosphorelay sensor kinase activity"/>
    <property type="evidence" value="ECO:0007669"/>
    <property type="project" value="InterPro"/>
</dbReference>
<feature type="transmembrane region" description="Helical" evidence="15">
    <location>
        <begin position="210"/>
        <end position="233"/>
    </location>
</feature>
<dbReference type="Gene3D" id="3.30.565.10">
    <property type="entry name" value="Histidine kinase-like ATPase, C-terminal domain"/>
    <property type="match status" value="1"/>
</dbReference>
<keyword evidence="8" id="KW-0547">Nucleotide-binding</keyword>
<evidence type="ECO:0000256" key="1">
    <source>
        <dbReference type="ARBA" id="ARBA00000085"/>
    </source>
</evidence>
<evidence type="ECO:0000256" key="5">
    <source>
        <dbReference type="ARBA" id="ARBA00022553"/>
    </source>
</evidence>
<dbReference type="SMART" id="SM00304">
    <property type="entry name" value="HAMP"/>
    <property type="match status" value="1"/>
</dbReference>
<dbReference type="CDD" id="cd00075">
    <property type="entry name" value="HATPase"/>
    <property type="match status" value="1"/>
</dbReference>
<evidence type="ECO:0000256" key="3">
    <source>
        <dbReference type="ARBA" id="ARBA00012438"/>
    </source>
</evidence>
<feature type="coiled-coil region" evidence="14">
    <location>
        <begin position="275"/>
        <end position="302"/>
    </location>
</feature>
<dbReference type="SUPFAM" id="SSF55874">
    <property type="entry name" value="ATPase domain of HSP90 chaperone/DNA topoisomerase II/histidine kinase"/>
    <property type="match status" value="1"/>
</dbReference>
<name>A0A415E3I8_9FIRM</name>
<dbReference type="CDD" id="cd00082">
    <property type="entry name" value="HisKA"/>
    <property type="match status" value="1"/>
</dbReference>
<keyword evidence="5" id="KW-0597">Phosphoprotein</keyword>
<dbReference type="InterPro" id="IPR003661">
    <property type="entry name" value="HisK_dim/P_dom"/>
</dbReference>
<evidence type="ECO:0000256" key="13">
    <source>
        <dbReference type="ARBA" id="ARBA00023136"/>
    </source>
</evidence>
<dbReference type="GO" id="GO:0005524">
    <property type="term" value="F:ATP binding"/>
    <property type="evidence" value="ECO:0007669"/>
    <property type="project" value="UniProtKB-KW"/>
</dbReference>
<reference evidence="18 19" key="1">
    <citation type="submission" date="2018-08" db="EMBL/GenBank/DDBJ databases">
        <title>A genome reference for cultivated species of the human gut microbiota.</title>
        <authorList>
            <person name="Zou Y."/>
            <person name="Xue W."/>
            <person name="Luo G."/>
        </authorList>
    </citation>
    <scope>NUCLEOTIDE SEQUENCE [LARGE SCALE GENOMIC DNA]</scope>
    <source>
        <strain evidence="18 19">AM07-24</strain>
    </source>
</reference>
<keyword evidence="10" id="KW-0067">ATP-binding</keyword>
<dbReference type="InterPro" id="IPR003660">
    <property type="entry name" value="HAMP_dom"/>
</dbReference>
<evidence type="ECO:0000313" key="18">
    <source>
        <dbReference type="EMBL" id="RHJ88144.1"/>
    </source>
</evidence>
<dbReference type="Pfam" id="PF02518">
    <property type="entry name" value="HATPase_c"/>
    <property type="match status" value="1"/>
</dbReference>
<dbReference type="EC" id="2.7.13.3" evidence="3"/>
<comment type="caution">
    <text evidence="18">The sequence shown here is derived from an EMBL/GenBank/DDBJ whole genome shotgun (WGS) entry which is preliminary data.</text>
</comment>
<keyword evidence="12" id="KW-0902">Two-component regulatory system</keyword>
<keyword evidence="4" id="KW-1003">Cell membrane</keyword>
<dbReference type="SUPFAM" id="SSF47384">
    <property type="entry name" value="Homodimeric domain of signal transducing histidine kinase"/>
    <property type="match status" value="1"/>
</dbReference>
<dbReference type="PANTHER" id="PTHR45528">
    <property type="entry name" value="SENSOR HISTIDINE KINASE CPXA"/>
    <property type="match status" value="1"/>
</dbReference>
<dbReference type="Gene3D" id="1.10.287.130">
    <property type="match status" value="1"/>
</dbReference>
<dbReference type="InterPro" id="IPR003594">
    <property type="entry name" value="HATPase_dom"/>
</dbReference>
<dbReference type="EMBL" id="QRMS01000002">
    <property type="protein sequence ID" value="RHJ88144.1"/>
    <property type="molecule type" value="Genomic_DNA"/>
</dbReference>
<dbReference type="SMART" id="SM00387">
    <property type="entry name" value="HATPase_c"/>
    <property type="match status" value="1"/>
</dbReference>
<evidence type="ECO:0000256" key="8">
    <source>
        <dbReference type="ARBA" id="ARBA00022741"/>
    </source>
</evidence>
<keyword evidence="9 18" id="KW-0418">Kinase</keyword>
<accession>A0A415E3I8</accession>
<evidence type="ECO:0000256" key="4">
    <source>
        <dbReference type="ARBA" id="ARBA00022475"/>
    </source>
</evidence>
<evidence type="ECO:0000259" key="16">
    <source>
        <dbReference type="PROSITE" id="PS50109"/>
    </source>
</evidence>
<keyword evidence="14" id="KW-0175">Coiled coil</keyword>
<feature type="domain" description="HAMP" evidence="17">
    <location>
        <begin position="235"/>
        <end position="287"/>
    </location>
</feature>
<keyword evidence="19" id="KW-1185">Reference proteome</keyword>
<dbReference type="RefSeq" id="WP_067541706.1">
    <property type="nucleotide sequence ID" value="NZ_AP025567.1"/>
</dbReference>
<gene>
    <name evidence="18" type="ORF">DW099_06920</name>
</gene>
<evidence type="ECO:0000256" key="11">
    <source>
        <dbReference type="ARBA" id="ARBA00022989"/>
    </source>
</evidence>
<dbReference type="Proteomes" id="UP000284841">
    <property type="component" value="Unassembled WGS sequence"/>
</dbReference>
<evidence type="ECO:0000256" key="7">
    <source>
        <dbReference type="ARBA" id="ARBA00022692"/>
    </source>
</evidence>
<dbReference type="InterPro" id="IPR050398">
    <property type="entry name" value="HssS/ArlS-like"/>
</dbReference>
<keyword evidence="6" id="KW-0808">Transferase</keyword>
<dbReference type="SMART" id="SM00388">
    <property type="entry name" value="HisKA"/>
    <property type="match status" value="1"/>
</dbReference>
<sequence>MILGKYVFFSIVLVILLFVLLFAAIWNAGKYQNVPHIKELSKKFSETKVEEYNQIDVEKLLGDKGYVQILDDKHHVIYSNSKKHAKEKYTDYELSYVSEYNNFAMVTIEKYKNDDGTTDRVVSSVIYTATGKEVKNVMYVVDEGLNILYSTEHQDKKKLTRREYDLLTRNATSKYVLSKCNFKDDEGNKRTLLAFSPKTIGNDLKRMRQAFLALIIEFFAVYILLLLLFSLWVSVRVKKPLRLLNQAMQDISSGNKGTILEYKGPKEFVEICDNFNEMSKALDLAEHENLRLQEEKQKMIADISHDLKTPITVIKGYAGAICDGVTTPEEQKKYLETIYLRSEELTELINEFHEYAKIDHPDNTFHFEQVDLCEFTREYFAEKYNEFDLGGYALEIEIPEKKIMVNLDQKKFKRVYDNITGNFFKYSPPGATFFCSIISQDHQARIILADNGNGIPLAIKDSVFEPFVVGEKARNQNGSGLGLPLAKKIVEAHNGSIELSKLPKQGQGTEFVVQLNTI</sequence>
<evidence type="ECO:0000256" key="14">
    <source>
        <dbReference type="SAM" id="Coils"/>
    </source>
</evidence>
<evidence type="ECO:0000313" key="19">
    <source>
        <dbReference type="Proteomes" id="UP000284841"/>
    </source>
</evidence>
<comment type="subcellular location">
    <subcellularLocation>
        <location evidence="2">Cell membrane</location>
        <topology evidence="2">Multi-pass membrane protein</topology>
    </subcellularLocation>
</comment>